<dbReference type="InterPro" id="IPR002413">
    <property type="entry name" value="V5_allergen-like"/>
</dbReference>
<dbReference type="Pfam" id="PF00188">
    <property type="entry name" value="CAP"/>
    <property type="match status" value="1"/>
</dbReference>
<dbReference type="InterPro" id="IPR035940">
    <property type="entry name" value="CAP_sf"/>
</dbReference>
<reference evidence="5" key="1">
    <citation type="submission" date="2019-01" db="EMBL/GenBank/DDBJ databases">
        <authorList>
            <person name="Lan X.-Q."/>
            <person name="Zhao F."/>
        </authorList>
    </citation>
    <scope>NUCLEOTIDE SEQUENCE</scope>
</reference>
<evidence type="ECO:0000256" key="1">
    <source>
        <dbReference type="ARBA" id="ARBA00009169"/>
    </source>
</evidence>
<keyword evidence="3" id="KW-0732">Signal</keyword>
<dbReference type="InterPro" id="IPR001283">
    <property type="entry name" value="CRISP-related"/>
</dbReference>
<dbReference type="InterPro" id="IPR014044">
    <property type="entry name" value="CAP_dom"/>
</dbReference>
<evidence type="ECO:0000313" key="5">
    <source>
        <dbReference type="EMBL" id="QEE04217.1"/>
    </source>
</evidence>
<evidence type="ECO:0000256" key="3">
    <source>
        <dbReference type="SAM" id="SignalP"/>
    </source>
</evidence>
<feature type="signal peptide" evidence="3">
    <location>
        <begin position="1"/>
        <end position="18"/>
    </location>
</feature>
<dbReference type="EMBL" id="MK440600">
    <property type="protein sequence ID" value="QEE04217.1"/>
    <property type="molecule type" value="mRNA"/>
</dbReference>
<dbReference type="CDD" id="cd05380">
    <property type="entry name" value="CAP_euk"/>
    <property type="match status" value="1"/>
</dbReference>
<evidence type="ECO:0000259" key="4">
    <source>
        <dbReference type="SMART" id="SM00198"/>
    </source>
</evidence>
<sequence>MVIKVFLCFFFLYQLNKCNVESCDAINSGLTETEKAELLDVHNKLRAKVANGQQDGQPSAANMKELVWDDALAAKAQEWTSECKPGHDTYEARKTSKYAVVGQNCYSYSSSGKGSDKKIEMSKPVQAWYNEVKDFDSNTVGSFIFKAKIAHYSQVVWAKTEAVGCGYVTFQNGEWTKTSVCCNYGPGGNFKQEPVYLVGSPASKCDSKSTKYAGLCSS</sequence>
<dbReference type="SUPFAM" id="SSF55797">
    <property type="entry name" value="PR-1-like"/>
    <property type="match status" value="1"/>
</dbReference>
<organism evidence="5">
    <name type="scientific">Scolopendra subspinipes</name>
    <name type="common">Vietnamese centipede</name>
    <dbReference type="NCBI Taxonomy" id="55038"/>
    <lineage>
        <taxon>Eukaryota</taxon>
        <taxon>Metazoa</taxon>
        <taxon>Ecdysozoa</taxon>
        <taxon>Arthropoda</taxon>
        <taxon>Myriapoda</taxon>
        <taxon>Chilopoda</taxon>
        <taxon>Pleurostigmophora</taxon>
        <taxon>Scolopendromorpha</taxon>
        <taxon>Scolopendridae</taxon>
        <taxon>Scolopendra</taxon>
    </lineage>
</organism>
<protein>
    <recommendedName>
        <fullName evidence="2">Cysteine-rich venom protein</fullName>
    </recommendedName>
</protein>
<name>A0A5B9CUI5_SCOSU</name>
<dbReference type="PRINTS" id="PR00838">
    <property type="entry name" value="V5ALLERGEN"/>
</dbReference>
<comment type="similarity">
    <text evidence="1">Belongs to the CRISP family. Venom allergen 5-like subfamily.</text>
</comment>
<dbReference type="PANTHER" id="PTHR10334">
    <property type="entry name" value="CYSTEINE-RICH SECRETORY PROTEIN-RELATED"/>
    <property type="match status" value="1"/>
</dbReference>
<dbReference type="SMART" id="SM00198">
    <property type="entry name" value="SCP"/>
    <property type="match status" value="1"/>
</dbReference>
<proteinExistence type="evidence at transcript level"/>
<feature type="domain" description="SCP" evidence="4">
    <location>
        <begin position="33"/>
        <end position="192"/>
    </location>
</feature>
<accession>A0A5B9CUI5</accession>
<feature type="chain" id="PRO_5022911880" description="Cysteine-rich venom protein" evidence="3">
    <location>
        <begin position="19"/>
        <end position="218"/>
    </location>
</feature>
<dbReference type="AlphaFoldDB" id="A0A5B9CUI5"/>
<dbReference type="PRINTS" id="PR00837">
    <property type="entry name" value="V5TPXLIKE"/>
</dbReference>
<dbReference type="Gene3D" id="3.40.33.10">
    <property type="entry name" value="CAP"/>
    <property type="match status" value="1"/>
</dbReference>
<evidence type="ECO:0000256" key="2">
    <source>
        <dbReference type="ARBA" id="ARBA00032745"/>
    </source>
</evidence>